<dbReference type="STRING" id="160660.BJI67_13940"/>
<evidence type="ECO:0000259" key="6">
    <source>
        <dbReference type="Pfam" id="PF05175"/>
    </source>
</evidence>
<evidence type="ECO:0000259" key="7">
    <source>
        <dbReference type="Pfam" id="PF17827"/>
    </source>
</evidence>
<dbReference type="EMBL" id="JQSG02000006">
    <property type="protein sequence ID" value="OBS08027.1"/>
    <property type="molecule type" value="Genomic_DNA"/>
</dbReference>
<dbReference type="SUPFAM" id="SSF53335">
    <property type="entry name" value="S-adenosyl-L-methionine-dependent methyltransferases"/>
    <property type="match status" value="1"/>
</dbReference>
<evidence type="ECO:0000256" key="3">
    <source>
        <dbReference type="ARBA" id="ARBA00022691"/>
    </source>
</evidence>
<dbReference type="CDD" id="cd02440">
    <property type="entry name" value="AdoMet_MTases"/>
    <property type="match status" value="1"/>
</dbReference>
<dbReference type="InterPro" id="IPR029063">
    <property type="entry name" value="SAM-dependent_MTases_sf"/>
</dbReference>
<evidence type="ECO:0000313" key="9">
    <source>
        <dbReference type="Proteomes" id="UP000029273"/>
    </source>
</evidence>
<evidence type="ECO:0000256" key="5">
    <source>
        <dbReference type="HAMAP-Rule" id="MF_02126"/>
    </source>
</evidence>
<dbReference type="RefSeq" id="WP_038091781.1">
    <property type="nucleotide sequence ID" value="NZ_JQSG02000006.1"/>
</dbReference>
<keyword evidence="1 5" id="KW-0489">Methyltransferase</keyword>
<sequence length="283" mass="30613">MAPGVRYDAALADAARRLASIADSPRLEAELLLAHALGRDRSHLHAWPERTLCGDARTAFEDLIARRLRGTPLAYLTGEREFWSLRLHVAPGALIPRPETERLVEQALSRLPAGHPPCLADLGTGSGAIALALASERPDARIVATDRSETALEIARGNARRLNLPVEFRAGDWLDALPADARYDLIVSNPPYIAEGDPHLTRGDLPAEPPEALASGPDGLDAIRRIVADAPSRLRPGGWLLLEHGFDQGAAVRALLEDAGLVEVATLRDLENRERVSEARRPA</sequence>
<dbReference type="PANTHER" id="PTHR18895:SF74">
    <property type="entry name" value="MTRF1L RELEASE FACTOR GLUTAMINE METHYLTRANSFERASE"/>
    <property type="match status" value="1"/>
</dbReference>
<dbReference type="Pfam" id="PF17827">
    <property type="entry name" value="PrmC_N"/>
    <property type="match status" value="1"/>
</dbReference>
<gene>
    <name evidence="5" type="primary">prmC</name>
    <name evidence="8" type="ORF">Thpro_022277</name>
</gene>
<keyword evidence="9" id="KW-1185">Reference proteome</keyword>
<dbReference type="PANTHER" id="PTHR18895">
    <property type="entry name" value="HEMK METHYLTRANSFERASE"/>
    <property type="match status" value="1"/>
</dbReference>
<dbReference type="HAMAP" id="MF_02126">
    <property type="entry name" value="RF_methyltr_PrmC"/>
    <property type="match status" value="1"/>
</dbReference>
<keyword evidence="3 5" id="KW-0949">S-adenosyl-L-methionine</keyword>
<feature type="binding site" evidence="5">
    <location>
        <begin position="123"/>
        <end position="127"/>
    </location>
    <ligand>
        <name>S-adenosyl-L-methionine</name>
        <dbReference type="ChEBI" id="CHEBI:59789"/>
    </ligand>
</feature>
<evidence type="ECO:0000256" key="1">
    <source>
        <dbReference type="ARBA" id="ARBA00022603"/>
    </source>
</evidence>
<dbReference type="InterPro" id="IPR040758">
    <property type="entry name" value="PrmC_N"/>
</dbReference>
<dbReference type="FunFam" id="3.40.50.150:FF:000053">
    <property type="entry name" value="Release factor glutamine methyltransferase"/>
    <property type="match status" value="1"/>
</dbReference>
<comment type="caution">
    <text evidence="8">The sequence shown here is derived from an EMBL/GenBank/DDBJ whole genome shotgun (WGS) entry which is preliminary data.</text>
</comment>
<comment type="catalytic activity">
    <reaction evidence="4 5">
        <text>L-glutaminyl-[peptide chain release factor] + S-adenosyl-L-methionine = N(5)-methyl-L-glutaminyl-[peptide chain release factor] + S-adenosyl-L-homocysteine + H(+)</text>
        <dbReference type="Rhea" id="RHEA:42896"/>
        <dbReference type="Rhea" id="RHEA-COMP:10271"/>
        <dbReference type="Rhea" id="RHEA-COMP:10272"/>
        <dbReference type="ChEBI" id="CHEBI:15378"/>
        <dbReference type="ChEBI" id="CHEBI:30011"/>
        <dbReference type="ChEBI" id="CHEBI:57856"/>
        <dbReference type="ChEBI" id="CHEBI:59789"/>
        <dbReference type="ChEBI" id="CHEBI:61891"/>
        <dbReference type="EC" id="2.1.1.297"/>
    </reaction>
</comment>
<reference evidence="8 9" key="1">
    <citation type="journal article" date="2014" name="Genome Announc.">
        <title>Draft Genome Sequence of the Iron-Oxidizing, Acidophilic, and Halotolerant 'Thiobacillus prosperus' Type Strain DSM 5130.</title>
        <authorList>
            <person name="Ossandon F.J."/>
            <person name="Cardenas J.P."/>
            <person name="Corbett M."/>
            <person name="Quatrini R."/>
            <person name="Holmes D.S."/>
            <person name="Watkin E."/>
        </authorList>
    </citation>
    <scope>NUCLEOTIDE SEQUENCE [LARGE SCALE GENOMIC DNA]</scope>
    <source>
        <strain evidence="8 9">DSM 5130</strain>
    </source>
</reference>
<dbReference type="GO" id="GO:0032259">
    <property type="term" value="P:methylation"/>
    <property type="evidence" value="ECO:0007669"/>
    <property type="project" value="UniProtKB-KW"/>
</dbReference>
<evidence type="ECO:0000256" key="4">
    <source>
        <dbReference type="ARBA" id="ARBA00048391"/>
    </source>
</evidence>
<feature type="binding site" evidence="5">
    <location>
        <begin position="189"/>
        <end position="192"/>
    </location>
    <ligand>
        <name>substrate</name>
    </ligand>
</feature>
<keyword evidence="2 5" id="KW-0808">Transferase</keyword>
<name>A0A1A6C0E0_9GAMM</name>
<dbReference type="PROSITE" id="PS00092">
    <property type="entry name" value="N6_MTASE"/>
    <property type="match status" value="1"/>
</dbReference>
<protein>
    <recommendedName>
        <fullName evidence="5">Release factor glutamine methyltransferase</fullName>
        <shortName evidence="5">RF MTase</shortName>
        <ecNumber evidence="5">2.1.1.297</ecNumber>
    </recommendedName>
    <alternativeName>
        <fullName evidence="5">N5-glutamine methyltransferase PrmC</fullName>
    </alternativeName>
    <alternativeName>
        <fullName evidence="5">Protein-(glutamine-N5) MTase PrmC</fullName>
    </alternativeName>
    <alternativeName>
        <fullName evidence="5">Protein-glutamine N-methyltransferase PrmC</fullName>
    </alternativeName>
</protein>
<accession>A0A1A6C0E0</accession>
<feature type="binding site" evidence="5">
    <location>
        <position position="173"/>
    </location>
    <ligand>
        <name>S-adenosyl-L-methionine</name>
        <dbReference type="ChEBI" id="CHEBI:59789"/>
    </ligand>
</feature>
<dbReference type="EC" id="2.1.1.297" evidence="5"/>
<dbReference type="GO" id="GO:0003676">
    <property type="term" value="F:nucleic acid binding"/>
    <property type="evidence" value="ECO:0007669"/>
    <property type="project" value="InterPro"/>
</dbReference>
<dbReference type="AlphaFoldDB" id="A0A1A6C0E0"/>
<comment type="function">
    <text evidence="5">Methylates the class 1 translation termination release factors RF1/PrfA and RF2/PrfB on the glutamine residue of the universally conserved GGQ motif.</text>
</comment>
<dbReference type="InterPro" id="IPR007848">
    <property type="entry name" value="Small_mtfrase_dom"/>
</dbReference>
<dbReference type="InterPro" id="IPR019874">
    <property type="entry name" value="RF_methyltr_PrmC"/>
</dbReference>
<dbReference type="NCBIfam" id="TIGR03534">
    <property type="entry name" value="RF_mod_PrmC"/>
    <property type="match status" value="1"/>
</dbReference>
<dbReference type="Gene3D" id="3.40.50.150">
    <property type="entry name" value="Vaccinia Virus protein VP39"/>
    <property type="match status" value="1"/>
</dbReference>
<proteinExistence type="inferred from homology"/>
<comment type="similarity">
    <text evidence="5">Belongs to the protein N5-glutamine methyltransferase family. PrmC subfamily.</text>
</comment>
<dbReference type="Proteomes" id="UP000029273">
    <property type="component" value="Unassembled WGS sequence"/>
</dbReference>
<organism evidence="8 9">
    <name type="scientific">Acidihalobacter prosperus</name>
    <dbReference type="NCBI Taxonomy" id="160660"/>
    <lineage>
        <taxon>Bacteria</taxon>
        <taxon>Pseudomonadati</taxon>
        <taxon>Pseudomonadota</taxon>
        <taxon>Gammaproteobacteria</taxon>
        <taxon>Chromatiales</taxon>
        <taxon>Ectothiorhodospiraceae</taxon>
        <taxon>Acidihalobacter</taxon>
    </lineage>
</organism>
<dbReference type="OrthoDB" id="9800643at2"/>
<dbReference type="InterPro" id="IPR002052">
    <property type="entry name" value="DNA_methylase_N6_adenine_CS"/>
</dbReference>
<feature type="binding site" evidence="5">
    <location>
        <position position="146"/>
    </location>
    <ligand>
        <name>S-adenosyl-L-methionine</name>
        <dbReference type="ChEBI" id="CHEBI:59789"/>
    </ligand>
</feature>
<feature type="domain" description="Methyltransferase small" evidence="6">
    <location>
        <begin position="110"/>
        <end position="197"/>
    </location>
</feature>
<dbReference type="NCBIfam" id="TIGR00536">
    <property type="entry name" value="hemK_fam"/>
    <property type="match status" value="1"/>
</dbReference>
<evidence type="ECO:0000313" key="8">
    <source>
        <dbReference type="EMBL" id="OBS08027.1"/>
    </source>
</evidence>
<evidence type="ECO:0000256" key="2">
    <source>
        <dbReference type="ARBA" id="ARBA00022679"/>
    </source>
</evidence>
<dbReference type="InterPro" id="IPR004556">
    <property type="entry name" value="HemK-like"/>
</dbReference>
<feature type="domain" description="Release factor glutamine methyltransferase N-terminal" evidence="7">
    <location>
        <begin position="10"/>
        <end position="78"/>
    </location>
</feature>
<dbReference type="InterPro" id="IPR050320">
    <property type="entry name" value="N5-glutamine_MTase"/>
</dbReference>
<dbReference type="Pfam" id="PF05175">
    <property type="entry name" value="MTS"/>
    <property type="match status" value="1"/>
</dbReference>
<feature type="binding site" evidence="5">
    <location>
        <position position="189"/>
    </location>
    <ligand>
        <name>S-adenosyl-L-methionine</name>
        <dbReference type="ChEBI" id="CHEBI:59789"/>
    </ligand>
</feature>
<dbReference type="GO" id="GO:0102559">
    <property type="term" value="F:peptide chain release factor N(5)-glutamine methyltransferase activity"/>
    <property type="evidence" value="ECO:0007669"/>
    <property type="project" value="UniProtKB-EC"/>
</dbReference>
<dbReference type="Gene3D" id="1.10.8.10">
    <property type="entry name" value="DNA helicase RuvA subunit, C-terminal domain"/>
    <property type="match status" value="1"/>
</dbReference>